<sequence length="133" mass="14561">MDRECGALIEVAAELEGYLRAASALPPPVEISGARQPAGWYVRSPEAPVEGRTPWVHMRGIAVDCVGETLILTFSWKQDAPRYVLPMTTNDRDAITGSDALITRLDFFLDTDWRASHCTNLGCGQVLVAMGVR</sequence>
<name>A0A917QKG2_9NOCA</name>
<proteinExistence type="predicted"/>
<keyword evidence="2" id="KW-1185">Reference proteome</keyword>
<evidence type="ECO:0000313" key="2">
    <source>
        <dbReference type="Proteomes" id="UP000612956"/>
    </source>
</evidence>
<dbReference type="RefSeq" id="WP_188829351.1">
    <property type="nucleotide sequence ID" value="NZ_BMMW01000002.1"/>
</dbReference>
<reference evidence="1" key="1">
    <citation type="journal article" date="2014" name="Int. J. Syst. Evol. Microbiol.">
        <title>Complete genome sequence of Corynebacterium casei LMG S-19264T (=DSM 44701T), isolated from a smear-ripened cheese.</title>
        <authorList>
            <consortium name="US DOE Joint Genome Institute (JGI-PGF)"/>
            <person name="Walter F."/>
            <person name="Albersmeier A."/>
            <person name="Kalinowski J."/>
            <person name="Ruckert C."/>
        </authorList>
    </citation>
    <scope>NUCLEOTIDE SEQUENCE</scope>
    <source>
        <strain evidence="1">CGMCC 4.7278</strain>
    </source>
</reference>
<protein>
    <submittedName>
        <fullName evidence="1">Uncharacterized protein</fullName>
    </submittedName>
</protein>
<dbReference type="Proteomes" id="UP000612956">
    <property type="component" value="Unassembled WGS sequence"/>
</dbReference>
<dbReference type="EMBL" id="BMMW01000002">
    <property type="protein sequence ID" value="GGK54909.1"/>
    <property type="molecule type" value="Genomic_DNA"/>
</dbReference>
<dbReference type="AlphaFoldDB" id="A0A917QKG2"/>
<accession>A0A917QKG2</accession>
<reference evidence="1" key="2">
    <citation type="submission" date="2020-09" db="EMBL/GenBank/DDBJ databases">
        <authorList>
            <person name="Sun Q."/>
            <person name="Zhou Y."/>
        </authorList>
    </citation>
    <scope>NUCLEOTIDE SEQUENCE</scope>
    <source>
        <strain evidence="1">CGMCC 4.7278</strain>
    </source>
</reference>
<gene>
    <name evidence="1" type="ORF">GCM10011591_28490</name>
</gene>
<evidence type="ECO:0000313" key="1">
    <source>
        <dbReference type="EMBL" id="GGK54909.1"/>
    </source>
</evidence>
<comment type="caution">
    <text evidence="1">The sequence shown here is derived from an EMBL/GenBank/DDBJ whole genome shotgun (WGS) entry which is preliminary data.</text>
</comment>
<organism evidence="1 2">
    <name type="scientific">Nocardia camponoti</name>
    <dbReference type="NCBI Taxonomy" id="1616106"/>
    <lineage>
        <taxon>Bacteria</taxon>
        <taxon>Bacillati</taxon>
        <taxon>Actinomycetota</taxon>
        <taxon>Actinomycetes</taxon>
        <taxon>Mycobacteriales</taxon>
        <taxon>Nocardiaceae</taxon>
        <taxon>Nocardia</taxon>
    </lineage>
</organism>